<dbReference type="AlphaFoldDB" id="A0A9P4PY41"/>
<name>A0A9P4PY41_9PEZI</name>
<keyword evidence="2" id="KW-1133">Transmembrane helix</keyword>
<keyword evidence="2" id="KW-0472">Membrane</keyword>
<feature type="compositionally biased region" description="Polar residues" evidence="1">
    <location>
        <begin position="96"/>
        <end position="114"/>
    </location>
</feature>
<protein>
    <submittedName>
        <fullName evidence="3">Uncharacterized protein</fullName>
    </submittedName>
</protein>
<sequence>MGMGGRVFPFPPNFHLTGCPAIGGRPLLLLLLLLLWWWWWWWWWNRTSNITCISQSRGSLRSRGQHQPLPALKEDMQASAQEVERFPQRCAEDSGNIDSNNQQQLGSLVESTSA</sequence>
<reference evidence="3" key="1">
    <citation type="journal article" date="2020" name="Stud. Mycol.">
        <title>101 Dothideomycetes genomes: a test case for predicting lifestyles and emergence of pathogens.</title>
        <authorList>
            <person name="Haridas S."/>
            <person name="Albert R."/>
            <person name="Binder M."/>
            <person name="Bloem J."/>
            <person name="Labutti K."/>
            <person name="Salamov A."/>
            <person name="Andreopoulos B."/>
            <person name="Baker S."/>
            <person name="Barry K."/>
            <person name="Bills G."/>
            <person name="Bluhm B."/>
            <person name="Cannon C."/>
            <person name="Castanera R."/>
            <person name="Culley D."/>
            <person name="Daum C."/>
            <person name="Ezra D."/>
            <person name="Gonzalez J."/>
            <person name="Henrissat B."/>
            <person name="Kuo A."/>
            <person name="Liang C."/>
            <person name="Lipzen A."/>
            <person name="Lutzoni F."/>
            <person name="Magnuson J."/>
            <person name="Mondo S."/>
            <person name="Nolan M."/>
            <person name="Ohm R."/>
            <person name="Pangilinan J."/>
            <person name="Park H.-J."/>
            <person name="Ramirez L."/>
            <person name="Alfaro M."/>
            <person name="Sun H."/>
            <person name="Tritt A."/>
            <person name="Yoshinaga Y."/>
            <person name="Zwiers L.-H."/>
            <person name="Turgeon B."/>
            <person name="Goodwin S."/>
            <person name="Spatafora J."/>
            <person name="Crous P."/>
            <person name="Grigoriev I."/>
        </authorList>
    </citation>
    <scope>NUCLEOTIDE SEQUENCE</scope>
    <source>
        <strain evidence="3">CBS 116435</strain>
    </source>
</reference>
<keyword evidence="2" id="KW-0812">Transmembrane</keyword>
<evidence type="ECO:0000313" key="3">
    <source>
        <dbReference type="EMBL" id="KAF2715955.1"/>
    </source>
</evidence>
<comment type="caution">
    <text evidence="3">The sequence shown here is derived from an EMBL/GenBank/DDBJ whole genome shotgun (WGS) entry which is preliminary data.</text>
</comment>
<accession>A0A9P4PY41</accession>
<organism evidence="3 4">
    <name type="scientific">Polychaeton citri CBS 116435</name>
    <dbReference type="NCBI Taxonomy" id="1314669"/>
    <lineage>
        <taxon>Eukaryota</taxon>
        <taxon>Fungi</taxon>
        <taxon>Dikarya</taxon>
        <taxon>Ascomycota</taxon>
        <taxon>Pezizomycotina</taxon>
        <taxon>Dothideomycetes</taxon>
        <taxon>Dothideomycetidae</taxon>
        <taxon>Capnodiales</taxon>
        <taxon>Capnodiaceae</taxon>
        <taxon>Polychaeton</taxon>
    </lineage>
</organism>
<evidence type="ECO:0000256" key="1">
    <source>
        <dbReference type="SAM" id="MobiDB-lite"/>
    </source>
</evidence>
<evidence type="ECO:0000313" key="4">
    <source>
        <dbReference type="Proteomes" id="UP000799441"/>
    </source>
</evidence>
<dbReference type="EMBL" id="MU003916">
    <property type="protein sequence ID" value="KAF2715955.1"/>
    <property type="molecule type" value="Genomic_DNA"/>
</dbReference>
<evidence type="ECO:0000256" key="2">
    <source>
        <dbReference type="SAM" id="Phobius"/>
    </source>
</evidence>
<feature type="transmembrane region" description="Helical" evidence="2">
    <location>
        <begin position="27"/>
        <end position="44"/>
    </location>
</feature>
<gene>
    <name evidence="3" type="ORF">K431DRAFT_37899</name>
</gene>
<proteinExistence type="predicted"/>
<dbReference type="Proteomes" id="UP000799441">
    <property type="component" value="Unassembled WGS sequence"/>
</dbReference>
<feature type="region of interest" description="Disordered" evidence="1">
    <location>
        <begin position="71"/>
        <end position="114"/>
    </location>
</feature>
<keyword evidence="4" id="KW-1185">Reference proteome</keyword>
<feature type="compositionally biased region" description="Basic and acidic residues" evidence="1">
    <location>
        <begin position="72"/>
        <end position="92"/>
    </location>
</feature>